<reference evidence="2 3" key="1">
    <citation type="journal article" date="2023" name="IScience">
        <title>Expanded male sex-determining region conserved during the evolution of homothallism in the green alga Volvox.</title>
        <authorList>
            <person name="Yamamoto K."/>
            <person name="Matsuzaki R."/>
            <person name="Mahakham W."/>
            <person name="Heman W."/>
            <person name="Sekimoto H."/>
            <person name="Kawachi M."/>
            <person name="Minakuchi Y."/>
            <person name="Toyoda A."/>
            <person name="Nozaki H."/>
        </authorList>
    </citation>
    <scope>NUCLEOTIDE SEQUENCE [LARGE SCALE GENOMIC DNA]</scope>
    <source>
        <strain evidence="2 3">NIES-4468</strain>
    </source>
</reference>
<evidence type="ECO:0000313" key="3">
    <source>
        <dbReference type="Proteomes" id="UP001165090"/>
    </source>
</evidence>
<evidence type="ECO:0000256" key="1">
    <source>
        <dbReference type="SAM" id="SignalP"/>
    </source>
</evidence>
<protein>
    <submittedName>
        <fullName evidence="2">Uncharacterized protein</fullName>
    </submittedName>
</protein>
<comment type="caution">
    <text evidence="2">The sequence shown here is derived from an EMBL/GenBank/DDBJ whole genome shotgun (WGS) entry which is preliminary data.</text>
</comment>
<name>A0ABQ5RXW0_9CHLO</name>
<dbReference type="EMBL" id="BSDZ01000013">
    <property type="protein sequence ID" value="GLI62460.1"/>
    <property type="molecule type" value="Genomic_DNA"/>
</dbReference>
<feature type="signal peptide" evidence="1">
    <location>
        <begin position="1"/>
        <end position="24"/>
    </location>
</feature>
<feature type="non-terminal residue" evidence="2">
    <location>
        <position position="273"/>
    </location>
</feature>
<organism evidence="2 3">
    <name type="scientific">Volvox africanus</name>
    <dbReference type="NCBI Taxonomy" id="51714"/>
    <lineage>
        <taxon>Eukaryota</taxon>
        <taxon>Viridiplantae</taxon>
        <taxon>Chlorophyta</taxon>
        <taxon>core chlorophytes</taxon>
        <taxon>Chlorophyceae</taxon>
        <taxon>CS clade</taxon>
        <taxon>Chlamydomonadales</taxon>
        <taxon>Volvocaceae</taxon>
        <taxon>Volvox</taxon>
    </lineage>
</organism>
<accession>A0ABQ5RXW0</accession>
<gene>
    <name evidence="2" type="ORF">VaNZ11_005091</name>
</gene>
<sequence length="273" mass="29324">MQLLTEYVLVSFSACLLFLRVASGGGTATVSTTQDLLAAIRNPSVNTIFLNDTLVLDGSIWNTSAGVSAIITRSLTLTAGPNHLFSKTYVLLDFNNLDALFSLAPGCLLRFVGLEIRNHLERSGTFIKPLRQSVGAFVEFRSCVLRRRAGFPAAAEVINLLATHRPETPDGGRTVQECVVHQNLSYSTTGSPARVDVAEAVWLGNFATVVAEDSSLAFQGHQYGGYTYIAVQSYDVADSVVPQSCLDTAPGDTCLFILLQQLEPPPLPSSPSL</sequence>
<keyword evidence="1" id="KW-0732">Signal</keyword>
<dbReference type="Proteomes" id="UP001165090">
    <property type="component" value="Unassembled WGS sequence"/>
</dbReference>
<keyword evidence="3" id="KW-1185">Reference proteome</keyword>
<feature type="chain" id="PRO_5046614076" evidence="1">
    <location>
        <begin position="25"/>
        <end position="273"/>
    </location>
</feature>
<evidence type="ECO:0000313" key="2">
    <source>
        <dbReference type="EMBL" id="GLI62460.1"/>
    </source>
</evidence>
<proteinExistence type="predicted"/>